<dbReference type="OrthoDB" id="9801841at2"/>
<evidence type="ECO:0000256" key="1">
    <source>
        <dbReference type="ARBA" id="ARBA00012513"/>
    </source>
</evidence>
<dbReference type="InterPro" id="IPR007890">
    <property type="entry name" value="CHASE2"/>
</dbReference>
<dbReference type="GO" id="GO:0004674">
    <property type="term" value="F:protein serine/threonine kinase activity"/>
    <property type="evidence" value="ECO:0007669"/>
    <property type="project" value="UniProtKB-KW"/>
</dbReference>
<dbReference type="AlphaFoldDB" id="A0A363UP62"/>
<keyword evidence="8" id="KW-1133">Transmembrane helix</keyword>
<name>A0A363UP62_9GAMM</name>
<keyword evidence="8" id="KW-0812">Transmembrane</keyword>
<evidence type="ECO:0000256" key="2">
    <source>
        <dbReference type="ARBA" id="ARBA00022527"/>
    </source>
</evidence>
<dbReference type="Proteomes" id="UP000251800">
    <property type="component" value="Unassembled WGS sequence"/>
</dbReference>
<feature type="transmembrane region" description="Helical" evidence="8">
    <location>
        <begin position="447"/>
        <end position="467"/>
    </location>
</feature>
<protein>
    <recommendedName>
        <fullName evidence="1">non-specific serine/threonine protein kinase</fullName>
        <ecNumber evidence="1">2.7.11.1</ecNumber>
    </recommendedName>
</protein>
<accession>A0A363UP62</accession>
<feature type="transmembrane region" description="Helical" evidence="8">
    <location>
        <begin position="420"/>
        <end position="441"/>
    </location>
</feature>
<dbReference type="Pfam" id="PF00069">
    <property type="entry name" value="Pkinase"/>
    <property type="match status" value="1"/>
</dbReference>
<dbReference type="CDD" id="cd14014">
    <property type="entry name" value="STKc_PknB_like"/>
    <property type="match status" value="1"/>
</dbReference>
<dbReference type="SMART" id="SM00220">
    <property type="entry name" value="S_TKc"/>
    <property type="match status" value="1"/>
</dbReference>
<keyword evidence="5 10" id="KW-0418">Kinase</keyword>
<dbReference type="PANTHER" id="PTHR43289">
    <property type="entry name" value="MITOGEN-ACTIVATED PROTEIN KINASE KINASE KINASE 20-RELATED"/>
    <property type="match status" value="1"/>
</dbReference>
<dbReference type="PROSITE" id="PS50011">
    <property type="entry name" value="PROTEIN_KINASE_DOM"/>
    <property type="match status" value="1"/>
</dbReference>
<evidence type="ECO:0000259" key="9">
    <source>
        <dbReference type="PROSITE" id="PS50011"/>
    </source>
</evidence>
<organism evidence="10 11">
    <name type="scientific">Abyssibacter profundi</name>
    <dbReference type="NCBI Taxonomy" id="2182787"/>
    <lineage>
        <taxon>Bacteria</taxon>
        <taxon>Pseudomonadati</taxon>
        <taxon>Pseudomonadota</taxon>
        <taxon>Gammaproteobacteria</taxon>
        <taxon>Chromatiales</taxon>
        <taxon>Oceanococcaceae</taxon>
        <taxon>Abyssibacter</taxon>
    </lineage>
</organism>
<evidence type="ECO:0000313" key="10">
    <source>
        <dbReference type="EMBL" id="PWN57231.1"/>
    </source>
</evidence>
<dbReference type="Pfam" id="PF05226">
    <property type="entry name" value="CHASE2"/>
    <property type="match status" value="1"/>
</dbReference>
<evidence type="ECO:0000256" key="7">
    <source>
        <dbReference type="PROSITE-ProRule" id="PRU10141"/>
    </source>
</evidence>
<dbReference type="EC" id="2.7.11.1" evidence="1"/>
<dbReference type="InterPro" id="IPR011990">
    <property type="entry name" value="TPR-like_helical_dom_sf"/>
</dbReference>
<dbReference type="PANTHER" id="PTHR43289:SF6">
    <property type="entry name" value="SERINE_THREONINE-PROTEIN KINASE NEKL-3"/>
    <property type="match status" value="1"/>
</dbReference>
<reference evidence="10 11" key="1">
    <citation type="submission" date="2018-05" db="EMBL/GenBank/DDBJ databases">
        <title>Abyssibacter profundi OUC007T gen. nov., sp. nov, a marine bacterium isolated from seawater of the Mariana Trench.</title>
        <authorList>
            <person name="Zhou S."/>
        </authorList>
    </citation>
    <scope>NUCLEOTIDE SEQUENCE [LARGE SCALE GENOMIC DNA]</scope>
    <source>
        <strain evidence="10 11">OUC007</strain>
    </source>
</reference>
<dbReference type="PROSITE" id="PS00107">
    <property type="entry name" value="PROTEIN_KINASE_ATP"/>
    <property type="match status" value="1"/>
</dbReference>
<feature type="transmembrane region" description="Helical" evidence="8">
    <location>
        <begin position="395"/>
        <end position="413"/>
    </location>
</feature>
<dbReference type="FunFam" id="1.10.510.10:FF:000021">
    <property type="entry name" value="Serine/threonine protein kinase"/>
    <property type="match status" value="1"/>
</dbReference>
<evidence type="ECO:0000313" key="11">
    <source>
        <dbReference type="Proteomes" id="UP000251800"/>
    </source>
</evidence>
<dbReference type="SUPFAM" id="SSF48452">
    <property type="entry name" value="TPR-like"/>
    <property type="match status" value="1"/>
</dbReference>
<dbReference type="InterPro" id="IPR000719">
    <property type="entry name" value="Prot_kinase_dom"/>
</dbReference>
<dbReference type="InterPro" id="IPR017441">
    <property type="entry name" value="Protein_kinase_ATP_BS"/>
</dbReference>
<evidence type="ECO:0000256" key="5">
    <source>
        <dbReference type="ARBA" id="ARBA00022777"/>
    </source>
</evidence>
<evidence type="ECO:0000256" key="6">
    <source>
        <dbReference type="ARBA" id="ARBA00022840"/>
    </source>
</evidence>
<comment type="caution">
    <text evidence="10">The sequence shown here is derived from an EMBL/GenBank/DDBJ whole genome shotgun (WGS) entry which is preliminary data.</text>
</comment>
<keyword evidence="3" id="KW-0808">Transferase</keyword>
<dbReference type="SUPFAM" id="SSF56112">
    <property type="entry name" value="Protein kinase-like (PK-like)"/>
    <property type="match status" value="1"/>
</dbReference>
<evidence type="ECO:0000256" key="4">
    <source>
        <dbReference type="ARBA" id="ARBA00022741"/>
    </source>
</evidence>
<feature type="domain" description="Protein kinase" evidence="9">
    <location>
        <begin position="596"/>
        <end position="857"/>
    </location>
</feature>
<sequence>MTVVFAVLAYGVWGSVFQGLERWGYDLGVRATDKPPSDRVAVVAIDDASIANLGRWPWPRDLHARMIRVLAQGGAKAIGSTVLYSEAQQDAGLAYVNALVESFMQSPLVNEVPQEVTALREQIQALRATGVNRQPVQALQTLERESALTNSLGSDIEQLALQFLEAQDALNTDAKLAAAFAQANNVIQAMIFELGQPQGRPDQPLPDYVQASALVNVQTAEAQPIPTVAAFPPIAPLGQAAVGIGHLSLTADVDGAQRYEPLVLEHFGAYYPSLPLMLAARALNLQPEDIEVRLGEGVRLGGLTIDTTADLRMYNYFYGENNGNAPFAVDSFFDVLNGNIPPSKYRDKLVLIGASAAGIGDSVATPVAAQMPPVVSLAHTVSSILEEHFFVRPAWAGWAGLAAFLLGAIWLIAGLPRLGAGIAAIITLILALGLFLTELVLMVTQSMWIPLLIPVVFLVLGHIAMTVKRLRVTERLKMASELEGAESNKMLGLAFQGQGQLDMAFDKFRKCPVDEGLLDVLYNLGLDYERKRAFGKAHAVYQHMAQHQPNFRDLQDKLKRAKKLEETVILGGGSNGAGATLITAGDDMEKPMLGRYEVVKELGKGAMGTVYLGKDPKIGRTVAIKTMALQQEFEADELEDVKARFFREAETAGRLAHPNIVTIYDAGEEHDLAFIAMEFIKGYDLTRHTKSAGLLPVGDVLKLIADAAEALDYAHNQSIVHRDIKPANLMWLPDDRIVKVTDFGIARITDASKTKTGMVLGTPSYMSPEQLSGRKVDGRSDIFSLTVTLYQLLTGQLPFQADSMATLMYKIANDPHAPALTLRPDLPESIEAILVAGLQKDLDQRYARAGELASALRAVQVAS</sequence>
<dbReference type="EMBL" id="QEQK01000003">
    <property type="protein sequence ID" value="PWN57231.1"/>
    <property type="molecule type" value="Genomic_DNA"/>
</dbReference>
<dbReference type="Gene3D" id="3.30.200.20">
    <property type="entry name" value="Phosphorylase Kinase, domain 1"/>
    <property type="match status" value="1"/>
</dbReference>
<gene>
    <name evidence="10" type="ORF">DEH80_04375</name>
</gene>
<keyword evidence="11" id="KW-1185">Reference proteome</keyword>
<evidence type="ECO:0000256" key="3">
    <source>
        <dbReference type="ARBA" id="ARBA00022679"/>
    </source>
</evidence>
<dbReference type="SMART" id="SM01080">
    <property type="entry name" value="CHASE2"/>
    <property type="match status" value="1"/>
</dbReference>
<keyword evidence="8" id="KW-0472">Membrane</keyword>
<feature type="binding site" evidence="7">
    <location>
        <position position="625"/>
    </location>
    <ligand>
        <name>ATP</name>
        <dbReference type="ChEBI" id="CHEBI:30616"/>
    </ligand>
</feature>
<dbReference type="Gene3D" id="1.25.40.10">
    <property type="entry name" value="Tetratricopeptide repeat domain"/>
    <property type="match status" value="1"/>
</dbReference>
<evidence type="ECO:0000256" key="8">
    <source>
        <dbReference type="SAM" id="Phobius"/>
    </source>
</evidence>
<keyword evidence="2 10" id="KW-0723">Serine/threonine-protein kinase</keyword>
<dbReference type="InterPro" id="IPR011009">
    <property type="entry name" value="Kinase-like_dom_sf"/>
</dbReference>
<dbReference type="Gene3D" id="1.10.510.10">
    <property type="entry name" value="Transferase(Phosphotransferase) domain 1"/>
    <property type="match status" value="1"/>
</dbReference>
<proteinExistence type="predicted"/>
<keyword evidence="4 7" id="KW-0547">Nucleotide-binding</keyword>
<dbReference type="GO" id="GO:0005524">
    <property type="term" value="F:ATP binding"/>
    <property type="evidence" value="ECO:0007669"/>
    <property type="project" value="UniProtKB-UniRule"/>
</dbReference>
<keyword evidence="6 7" id="KW-0067">ATP-binding</keyword>